<dbReference type="Proteomes" id="UP000264800">
    <property type="component" value="Unplaced"/>
</dbReference>
<dbReference type="OMA" id="NVTWCKF"/>
<dbReference type="KEGG" id="kmr:108245005"/>
<protein>
    <submittedName>
        <fullName evidence="5">B- and T-lymphocyte attenuator-like</fullName>
    </submittedName>
</protein>
<dbReference type="RefSeq" id="XP_017287104.1">
    <property type="nucleotide sequence ID" value="XM_017431615.3"/>
</dbReference>
<dbReference type="InterPro" id="IPR039257">
    <property type="entry name" value="BTLA"/>
</dbReference>
<keyword evidence="2" id="KW-0472">Membrane</keyword>
<keyword evidence="3" id="KW-0732">Signal</keyword>
<dbReference type="InterPro" id="IPR003598">
    <property type="entry name" value="Ig_sub2"/>
</dbReference>
<dbReference type="STRING" id="37003.ENSKMAP00000000755"/>
<evidence type="ECO:0000256" key="3">
    <source>
        <dbReference type="SAM" id="SignalP"/>
    </source>
</evidence>
<dbReference type="GeneTree" id="ENSGT00940000171594"/>
<dbReference type="GO" id="GO:0002768">
    <property type="term" value="P:immune response-regulating cell surface receptor signaling pathway"/>
    <property type="evidence" value="ECO:0007669"/>
    <property type="project" value="InterPro"/>
</dbReference>
<keyword evidence="2" id="KW-0812">Transmembrane</keyword>
<dbReference type="SUPFAM" id="SSF48726">
    <property type="entry name" value="Immunoglobulin"/>
    <property type="match status" value="1"/>
</dbReference>
<reference evidence="5" key="2">
    <citation type="submission" date="2025-09" db="UniProtKB">
        <authorList>
            <consortium name="Ensembl"/>
        </authorList>
    </citation>
    <scope>IDENTIFICATION</scope>
</reference>
<organism evidence="5 6">
    <name type="scientific">Kryptolebias marmoratus</name>
    <name type="common">Mangrove killifish</name>
    <name type="synonym">Rivulus marmoratus</name>
    <dbReference type="NCBI Taxonomy" id="37003"/>
    <lineage>
        <taxon>Eukaryota</taxon>
        <taxon>Metazoa</taxon>
        <taxon>Chordata</taxon>
        <taxon>Craniata</taxon>
        <taxon>Vertebrata</taxon>
        <taxon>Euteleostomi</taxon>
        <taxon>Actinopterygii</taxon>
        <taxon>Neopterygii</taxon>
        <taxon>Teleostei</taxon>
        <taxon>Neoteleostei</taxon>
        <taxon>Acanthomorphata</taxon>
        <taxon>Ovalentaria</taxon>
        <taxon>Atherinomorphae</taxon>
        <taxon>Cyprinodontiformes</taxon>
        <taxon>Rivulidae</taxon>
        <taxon>Kryptolebias</taxon>
    </lineage>
</organism>
<dbReference type="PANTHER" id="PTHR37996:SF1">
    <property type="entry name" value="B- AND T-LYMPHOCYTE ATTENUATOR"/>
    <property type="match status" value="1"/>
</dbReference>
<evidence type="ECO:0000259" key="4">
    <source>
        <dbReference type="PROSITE" id="PS50835"/>
    </source>
</evidence>
<evidence type="ECO:0000256" key="2">
    <source>
        <dbReference type="SAM" id="Phobius"/>
    </source>
</evidence>
<feature type="chain" id="PRO_5018775589" evidence="3">
    <location>
        <begin position="33"/>
        <end position="315"/>
    </location>
</feature>
<dbReference type="OrthoDB" id="9947981at2759"/>
<feature type="domain" description="Ig-like" evidence="4">
    <location>
        <begin position="37"/>
        <end position="135"/>
    </location>
</feature>
<dbReference type="InterPro" id="IPR013783">
    <property type="entry name" value="Ig-like_fold"/>
</dbReference>
<accession>A0A3Q2ZDQ5</accession>
<sequence>MMTGGIMRPKSCWAVLNLSILAALFLTLKADSEDCTPGMMVRRNTDYKALPGEELRVECPVEFCSSSPPSVSWVKLEGTLVWVNISSNNRIKIEWKTVKQQGGVSYLIFQNINRSDSGSYRCESEGSLSHIIFITVGDQVKNTNDTSKETTNAPTGSEKSELEEQIMMYVYCAAGTGAFIIIVIIVTMIAMKGCKRKPKLETQTDNQYIEIPLAEQATPRPSSLQPSPRGSPIPPPSRRPSERKTPRQPNELRSGNKEQLYDQRKQNRNRQRNAEPAEENNSVVYAALNHGASPRTSARPQREVEETEYAAIRLV</sequence>
<dbReference type="SMART" id="SM00409">
    <property type="entry name" value="IG"/>
    <property type="match status" value="1"/>
</dbReference>
<dbReference type="SMART" id="SM00408">
    <property type="entry name" value="IGc2"/>
    <property type="match status" value="1"/>
</dbReference>
<dbReference type="GeneID" id="108245005"/>
<feature type="region of interest" description="Disordered" evidence="1">
    <location>
        <begin position="212"/>
        <end position="315"/>
    </location>
</feature>
<dbReference type="Gene3D" id="2.60.40.10">
    <property type="entry name" value="Immunoglobulins"/>
    <property type="match status" value="1"/>
</dbReference>
<name>A0A3Q2ZDQ5_KRYMA</name>
<evidence type="ECO:0000313" key="6">
    <source>
        <dbReference type="Proteomes" id="UP000264800"/>
    </source>
</evidence>
<feature type="compositionally biased region" description="Basic and acidic residues" evidence="1">
    <location>
        <begin position="254"/>
        <end position="265"/>
    </location>
</feature>
<dbReference type="PANTHER" id="PTHR37996">
    <property type="entry name" value="B- AND T-LYMPHOCYTE ATTENUATOR"/>
    <property type="match status" value="1"/>
</dbReference>
<keyword evidence="6" id="KW-1185">Reference proteome</keyword>
<dbReference type="GO" id="GO:0005886">
    <property type="term" value="C:plasma membrane"/>
    <property type="evidence" value="ECO:0007669"/>
    <property type="project" value="InterPro"/>
</dbReference>
<dbReference type="GO" id="GO:0038023">
    <property type="term" value="F:signaling receptor activity"/>
    <property type="evidence" value="ECO:0007669"/>
    <property type="project" value="InterPro"/>
</dbReference>
<dbReference type="InterPro" id="IPR007110">
    <property type="entry name" value="Ig-like_dom"/>
</dbReference>
<feature type="signal peptide" evidence="3">
    <location>
        <begin position="1"/>
        <end position="32"/>
    </location>
</feature>
<dbReference type="InterPro" id="IPR036179">
    <property type="entry name" value="Ig-like_dom_sf"/>
</dbReference>
<evidence type="ECO:0000256" key="1">
    <source>
        <dbReference type="SAM" id="MobiDB-lite"/>
    </source>
</evidence>
<feature type="compositionally biased region" description="Pro residues" evidence="1">
    <location>
        <begin position="229"/>
        <end position="238"/>
    </location>
</feature>
<dbReference type="Pfam" id="PF13927">
    <property type="entry name" value="Ig_3"/>
    <property type="match status" value="1"/>
</dbReference>
<evidence type="ECO:0000313" key="5">
    <source>
        <dbReference type="Ensembl" id="ENSKMAP00000000755.1"/>
    </source>
</evidence>
<dbReference type="InterPro" id="IPR003599">
    <property type="entry name" value="Ig_sub"/>
</dbReference>
<dbReference type="Ensembl" id="ENSKMAT00000000785.1">
    <property type="protein sequence ID" value="ENSKMAP00000000755.1"/>
    <property type="gene ID" value="ENSKMAG00000000626.1"/>
</dbReference>
<feature type="transmembrane region" description="Helical" evidence="2">
    <location>
        <begin position="168"/>
        <end position="190"/>
    </location>
</feature>
<dbReference type="AlphaFoldDB" id="A0A3Q2ZDQ5"/>
<proteinExistence type="predicted"/>
<keyword evidence="2" id="KW-1133">Transmembrane helix</keyword>
<dbReference type="PROSITE" id="PS50835">
    <property type="entry name" value="IG_LIKE"/>
    <property type="match status" value="1"/>
</dbReference>
<reference evidence="5" key="1">
    <citation type="submission" date="2025-08" db="UniProtKB">
        <authorList>
            <consortium name="Ensembl"/>
        </authorList>
    </citation>
    <scope>IDENTIFICATION</scope>
</reference>